<accession>A0A183D1N7</accession>
<evidence type="ECO:0000313" key="2">
    <source>
        <dbReference type="EMBL" id="VDK35527.1"/>
    </source>
</evidence>
<organism evidence="4">
    <name type="scientific">Gongylonema pulchrum</name>
    <dbReference type="NCBI Taxonomy" id="637853"/>
    <lineage>
        <taxon>Eukaryota</taxon>
        <taxon>Metazoa</taxon>
        <taxon>Ecdysozoa</taxon>
        <taxon>Nematoda</taxon>
        <taxon>Chromadorea</taxon>
        <taxon>Rhabditida</taxon>
        <taxon>Spirurina</taxon>
        <taxon>Spiruromorpha</taxon>
        <taxon>Spiruroidea</taxon>
        <taxon>Gongylonematidae</taxon>
        <taxon>Gongylonema</taxon>
    </lineage>
</organism>
<feature type="compositionally biased region" description="Polar residues" evidence="1">
    <location>
        <begin position="78"/>
        <end position="94"/>
    </location>
</feature>
<evidence type="ECO:0000313" key="3">
    <source>
        <dbReference type="Proteomes" id="UP000271098"/>
    </source>
</evidence>
<evidence type="ECO:0000313" key="4">
    <source>
        <dbReference type="WBParaSite" id="GPUH_0000263301-mRNA-1"/>
    </source>
</evidence>
<sequence>MDVAECEHDLAPAYKKLRELYGKFDDEVLKCLKDVAKAIGGRPEVKQCMKEVSKQQLGKTIRDVEDDIAQRSKLCEQTTVKDTSQADIPEQEQNTIDRSKIHDAESIDEKPISIRQNFASPTVNGDKKTDQQRPLQSPESKEWPVEKDRLPAADVRKDEIVLKVEIEREESLCSAYVDCQRSIADFSDACAVASGKIQSGKQYVKIIRRFIDLLIRWMIWIKTAASRRMDVK</sequence>
<dbReference type="EMBL" id="UYRT01004075">
    <property type="protein sequence ID" value="VDK35527.1"/>
    <property type="molecule type" value="Genomic_DNA"/>
</dbReference>
<feature type="compositionally biased region" description="Polar residues" evidence="1">
    <location>
        <begin position="114"/>
        <end position="123"/>
    </location>
</feature>
<feature type="region of interest" description="Disordered" evidence="1">
    <location>
        <begin position="78"/>
        <end position="147"/>
    </location>
</feature>
<proteinExistence type="predicted"/>
<gene>
    <name evidence="2" type="ORF">GPUH_LOCUS2628</name>
</gene>
<dbReference type="WBParaSite" id="GPUH_0000263301-mRNA-1">
    <property type="protein sequence ID" value="GPUH_0000263301-mRNA-1"/>
    <property type="gene ID" value="GPUH_0000263301"/>
</dbReference>
<name>A0A183D1N7_9BILA</name>
<evidence type="ECO:0000256" key="1">
    <source>
        <dbReference type="SAM" id="MobiDB-lite"/>
    </source>
</evidence>
<reference evidence="4" key="1">
    <citation type="submission" date="2016-06" db="UniProtKB">
        <authorList>
            <consortium name="WormBaseParasite"/>
        </authorList>
    </citation>
    <scope>IDENTIFICATION</scope>
</reference>
<dbReference type="Proteomes" id="UP000271098">
    <property type="component" value="Unassembled WGS sequence"/>
</dbReference>
<reference evidence="2 3" key="2">
    <citation type="submission" date="2018-11" db="EMBL/GenBank/DDBJ databases">
        <authorList>
            <consortium name="Pathogen Informatics"/>
        </authorList>
    </citation>
    <scope>NUCLEOTIDE SEQUENCE [LARGE SCALE GENOMIC DNA]</scope>
</reference>
<dbReference type="AlphaFoldDB" id="A0A183D1N7"/>
<keyword evidence="3" id="KW-1185">Reference proteome</keyword>
<protein>
    <submittedName>
        <fullName evidence="4">ING domain-containing protein</fullName>
    </submittedName>
</protein>
<feature type="compositionally biased region" description="Basic and acidic residues" evidence="1">
    <location>
        <begin position="95"/>
        <end position="112"/>
    </location>
</feature>